<dbReference type="SUPFAM" id="SSF52058">
    <property type="entry name" value="L domain-like"/>
    <property type="match status" value="1"/>
</dbReference>
<dbReference type="CDD" id="cd00112">
    <property type="entry name" value="LDLa"/>
    <property type="match status" value="9"/>
</dbReference>
<feature type="transmembrane region" description="Helical" evidence="14">
    <location>
        <begin position="755"/>
        <end position="774"/>
    </location>
</feature>
<keyword evidence="10" id="KW-0675">Receptor</keyword>
<evidence type="ECO:0000256" key="9">
    <source>
        <dbReference type="ARBA" id="ARBA00023157"/>
    </source>
</evidence>
<dbReference type="InterPro" id="IPR003591">
    <property type="entry name" value="Leu-rich_rpt_typical-subtyp"/>
</dbReference>
<keyword evidence="8 14" id="KW-0472">Membrane</keyword>
<keyword evidence="2" id="KW-1003">Cell membrane</keyword>
<feature type="disulfide bond" evidence="13">
    <location>
        <begin position="331"/>
        <end position="346"/>
    </location>
</feature>
<feature type="disulfide bond" evidence="13">
    <location>
        <begin position="371"/>
        <end position="386"/>
    </location>
</feature>
<evidence type="ECO:0000256" key="14">
    <source>
        <dbReference type="SAM" id="Phobius"/>
    </source>
</evidence>
<dbReference type="Pfam" id="PF00001">
    <property type="entry name" value="7tm_1"/>
    <property type="match status" value="1"/>
</dbReference>
<sequence>MYQRVLIEGAQVEETTTRITACDHPSVFHCDEHNIQCIPLPLKCDGFIDCNSKLDEAVVTCGCAASQFQCNSTTCISKSLRCDRKNDCDNGSDEENCKAYVCPMSHIKCNNHFCYPRDKQCDFIDDCGDNSDELNCNRIECNPTQFTCNNSQCVETANICDGVFDCVDHSDESEHLCTPDKYYKCSTGFYTKKEYVCDGQFEDCRLTHDDEINCGGCGSDQFQCPNNRCIKKSNVCDGHCDCLDCADEDNCEPNTFGCPRDTRFICLNAAMSPVGIRCISREYLCDLKNDCLDSPSGQDEKFCNNGSSICPKTHPLYCSRKMRCLEESKRCNHYPDCYDGEDELNCPAPTGCKEGMFMCEDGGCIPQSKRCNAVHDCVDWSDELNCEHFSCPPGKRSCSAGHCVPENFWCDFYRDCPDGSDEKSCPAPRPCKEYEFQCKSGQCINSTYICYRSSNRHGCADNSHLINCSNYTCSDDKFKCRSSYCINQSQVCDNKVDCIHTAWDEKHCYYSCPFSSKLCICHGNSMFCNESGLTDVPSLLITEDLTKLNFSINHINLTNATFSPVYFDRVTSLDLSFNSISEIPDKCFQTMWRLTYLNLAGNNLTELRNGSLFGLTELVQLHLNGNKIEHIDDDAFIGQTRLKTLDLGSQRLTHLYKNMFKGLREVTVLNLTRNRIRSIENGAFNSLMNIHTIDLTHNMIRDIGEKVFMGLPTLAKIETDSFTFCCIAPEGVDCSPKQDEFSSCEDLMSNHVLRISIWVLGSVAIIGNFVVIIWRMRDFRGGKVHSFLITNLAIGDFLMGLYMLIIAVADTLYRGVYVTYADVWKQSGFCQFAGFVSTFSSELSVLTLTTITLDRLVCILFPLRRARLGLKQASVVMSFMWFLVFVLAALPLLGFGYFENFYGRSGVCLALHVTPDKRSGWEYSVGVFIVLNFVSFLLIASSYLWMFSVAKKTRSAVRCAESKTDSAMAKRMTLIVMTDFCCWVPIIVLGFISLAGTRADDQVYAWIAVFVLPLNSAMNPVIYTLSTAPFLGNLRKRANRFRKSFIHSFTTDTKHSYVDDGTTHSYCEKKSSYRQLELKRLRSLNNSPPMYYDS</sequence>
<dbReference type="PANTHER" id="PTHR24372">
    <property type="entry name" value="GLYCOPROTEIN HORMONE RECEPTOR"/>
    <property type="match status" value="1"/>
</dbReference>
<dbReference type="PROSITE" id="PS50262">
    <property type="entry name" value="G_PROTEIN_RECEP_F1_2"/>
    <property type="match status" value="1"/>
</dbReference>
<evidence type="ECO:0000256" key="7">
    <source>
        <dbReference type="ARBA" id="ARBA00023040"/>
    </source>
</evidence>
<protein>
    <submittedName>
        <fullName evidence="17">G-protein coupled receptor GRL101-like</fullName>
    </submittedName>
</protein>
<feature type="disulfide bond" evidence="13">
    <location>
        <begin position="63"/>
        <end position="75"/>
    </location>
</feature>
<evidence type="ECO:0000256" key="8">
    <source>
        <dbReference type="ARBA" id="ARBA00023136"/>
    </source>
</evidence>
<feature type="disulfide bond" evidence="13">
    <location>
        <begin position="121"/>
        <end position="136"/>
    </location>
</feature>
<evidence type="ECO:0000313" key="16">
    <source>
        <dbReference type="Proteomes" id="UP001165740"/>
    </source>
</evidence>
<evidence type="ECO:0000256" key="2">
    <source>
        <dbReference type="ARBA" id="ARBA00022475"/>
    </source>
</evidence>
<dbReference type="Gene3D" id="4.10.400.10">
    <property type="entry name" value="Low-density Lipoprotein Receptor"/>
    <property type="match status" value="11"/>
</dbReference>
<dbReference type="InterPro" id="IPR001611">
    <property type="entry name" value="Leu-rich_rpt"/>
</dbReference>
<feature type="disulfide bond" evidence="13">
    <location>
        <begin position="82"/>
        <end position="97"/>
    </location>
</feature>
<dbReference type="Pfam" id="PF00057">
    <property type="entry name" value="Ldl_recept_a"/>
    <property type="match status" value="7"/>
</dbReference>
<dbReference type="GO" id="GO:0008528">
    <property type="term" value="F:G protein-coupled peptide receptor activity"/>
    <property type="evidence" value="ECO:0007669"/>
    <property type="project" value="TreeGrafter"/>
</dbReference>
<feature type="transmembrane region" description="Helical" evidence="14">
    <location>
        <begin position="843"/>
        <end position="863"/>
    </location>
</feature>
<dbReference type="PROSITE" id="PS01209">
    <property type="entry name" value="LDLRA_1"/>
    <property type="match status" value="4"/>
</dbReference>
<dbReference type="AlphaFoldDB" id="A0A9W2ZB23"/>
<dbReference type="PROSITE" id="PS50068">
    <property type="entry name" value="LDLRA_2"/>
    <property type="match status" value="11"/>
</dbReference>
<dbReference type="SMART" id="SM00369">
    <property type="entry name" value="LRR_TYP"/>
    <property type="match status" value="6"/>
</dbReference>
<feature type="disulfide bond" evidence="13">
    <location>
        <begin position="102"/>
        <end position="114"/>
    </location>
</feature>
<keyword evidence="9 13" id="KW-1015">Disulfide bond</keyword>
<dbReference type="Gene3D" id="3.80.10.10">
    <property type="entry name" value="Ribonuclease Inhibitor"/>
    <property type="match status" value="1"/>
</dbReference>
<evidence type="ECO:0000256" key="13">
    <source>
        <dbReference type="PROSITE-ProRule" id="PRU00124"/>
    </source>
</evidence>
<dbReference type="OrthoDB" id="6022531at2759"/>
<feature type="disulfide bond" evidence="13">
    <location>
        <begin position="224"/>
        <end position="242"/>
    </location>
</feature>
<feature type="disulfide bond" evidence="13">
    <location>
        <begin position="391"/>
        <end position="403"/>
    </location>
</feature>
<feature type="disulfide bond" evidence="13">
    <location>
        <begin position="359"/>
        <end position="377"/>
    </location>
</feature>
<keyword evidence="3" id="KW-0433">Leucine-rich repeat</keyword>
<feature type="disulfide bond" evidence="13">
    <location>
        <begin position="480"/>
        <end position="498"/>
    </location>
</feature>
<feature type="disulfide bond" evidence="13">
    <location>
        <begin position="410"/>
        <end position="425"/>
    </location>
</feature>
<dbReference type="FunFam" id="4.10.400.10:FF:000065">
    <property type="entry name" value="Transmembrane protease serine 7"/>
    <property type="match status" value="1"/>
</dbReference>
<dbReference type="InterPro" id="IPR023415">
    <property type="entry name" value="LDLR_class-A_CS"/>
</dbReference>
<evidence type="ECO:0000313" key="17">
    <source>
        <dbReference type="RefSeq" id="XP_055872173.1"/>
    </source>
</evidence>
<comment type="caution">
    <text evidence="13">Lacks conserved residue(s) required for the propagation of feature annotation.</text>
</comment>
<feature type="disulfide bond" evidence="13">
    <location>
        <begin position="148"/>
        <end position="166"/>
    </location>
</feature>
<feature type="disulfide bond" evidence="13">
    <location>
        <begin position="431"/>
        <end position="443"/>
    </location>
</feature>
<dbReference type="FunFam" id="1.20.1070.10:FF:000333">
    <property type="entry name" value="Relaxin receptor 1"/>
    <property type="match status" value="1"/>
</dbReference>
<evidence type="ECO:0000256" key="12">
    <source>
        <dbReference type="ARBA" id="ARBA00023224"/>
    </source>
</evidence>
<feature type="transmembrane region" description="Helical" evidence="14">
    <location>
        <begin position="923"/>
        <end position="945"/>
    </location>
</feature>
<dbReference type="GO" id="GO:0009755">
    <property type="term" value="P:hormone-mediated signaling pathway"/>
    <property type="evidence" value="ECO:0007669"/>
    <property type="project" value="TreeGrafter"/>
</dbReference>
<dbReference type="PRINTS" id="PR00261">
    <property type="entry name" value="LDLRECEPTOR"/>
</dbReference>
<dbReference type="SUPFAM" id="SSF81321">
    <property type="entry name" value="Family A G protein-coupled receptor-like"/>
    <property type="match status" value="1"/>
</dbReference>
<keyword evidence="5" id="KW-0677">Repeat</keyword>
<evidence type="ECO:0000256" key="4">
    <source>
        <dbReference type="ARBA" id="ARBA00022692"/>
    </source>
</evidence>
<dbReference type="GO" id="GO:0005886">
    <property type="term" value="C:plasma membrane"/>
    <property type="evidence" value="ECO:0007669"/>
    <property type="project" value="UniProtKB-SubCell"/>
</dbReference>
<feature type="disulfide bond" evidence="13">
    <location>
        <begin position="141"/>
        <end position="153"/>
    </location>
</feature>
<feature type="disulfide bond" evidence="13">
    <location>
        <begin position="217"/>
        <end position="229"/>
    </location>
</feature>
<accession>A0A9W2ZB23</accession>
<feature type="transmembrane region" description="Helical" evidence="14">
    <location>
        <begin position="1004"/>
        <end position="1032"/>
    </location>
</feature>
<organism evidence="16 17">
    <name type="scientific">Biomphalaria glabrata</name>
    <name type="common">Bloodfluke planorb</name>
    <name type="synonym">Freshwater snail</name>
    <dbReference type="NCBI Taxonomy" id="6526"/>
    <lineage>
        <taxon>Eukaryota</taxon>
        <taxon>Metazoa</taxon>
        <taxon>Spiralia</taxon>
        <taxon>Lophotrochozoa</taxon>
        <taxon>Mollusca</taxon>
        <taxon>Gastropoda</taxon>
        <taxon>Heterobranchia</taxon>
        <taxon>Euthyneura</taxon>
        <taxon>Panpulmonata</taxon>
        <taxon>Hygrophila</taxon>
        <taxon>Lymnaeoidea</taxon>
        <taxon>Planorbidae</taxon>
        <taxon>Biomphalaria</taxon>
    </lineage>
</organism>
<dbReference type="PROSITE" id="PS51450">
    <property type="entry name" value="LRR"/>
    <property type="match status" value="3"/>
</dbReference>
<dbReference type="GO" id="GO:0007189">
    <property type="term" value="P:adenylate cyclase-activating G protein-coupled receptor signaling pathway"/>
    <property type="evidence" value="ECO:0007669"/>
    <property type="project" value="TreeGrafter"/>
</dbReference>
<keyword evidence="12" id="KW-0807">Transducer</keyword>
<feature type="transmembrane region" description="Helical" evidence="14">
    <location>
        <begin position="972"/>
        <end position="992"/>
    </location>
</feature>
<evidence type="ECO:0000256" key="5">
    <source>
        <dbReference type="ARBA" id="ARBA00022737"/>
    </source>
</evidence>
<gene>
    <name evidence="17" type="primary">LOC106080222</name>
</gene>
<dbReference type="PANTHER" id="PTHR24372:SF77">
    <property type="entry name" value="G-PROTEIN COUPLED RECEPTORS FAMILY 1 PROFILE DOMAIN-CONTAINING PROTEIN"/>
    <property type="match status" value="1"/>
</dbReference>
<dbReference type="OMA" id="GADEYFC"/>
<evidence type="ECO:0000256" key="1">
    <source>
        <dbReference type="ARBA" id="ARBA00004651"/>
    </source>
</evidence>
<dbReference type="InterPro" id="IPR017452">
    <property type="entry name" value="GPCR_Rhodpsn_7TM"/>
</dbReference>
<dbReference type="SUPFAM" id="SSF57424">
    <property type="entry name" value="LDL receptor-like module"/>
    <property type="match status" value="9"/>
</dbReference>
<dbReference type="Pfam" id="PF13855">
    <property type="entry name" value="LRR_8"/>
    <property type="match status" value="2"/>
</dbReference>
<keyword evidence="11" id="KW-0325">Glycoprotein</keyword>
<feature type="transmembrane region" description="Helical" evidence="14">
    <location>
        <begin position="786"/>
        <end position="809"/>
    </location>
</feature>
<evidence type="ECO:0000256" key="6">
    <source>
        <dbReference type="ARBA" id="ARBA00022989"/>
    </source>
</evidence>
<dbReference type="GeneID" id="106080222"/>
<evidence type="ECO:0000256" key="10">
    <source>
        <dbReference type="ARBA" id="ARBA00023170"/>
    </source>
</evidence>
<reference evidence="17" key="1">
    <citation type="submission" date="2025-08" db="UniProtKB">
        <authorList>
            <consortium name="RefSeq"/>
        </authorList>
    </citation>
    <scope>IDENTIFICATION</scope>
</reference>
<feature type="transmembrane region" description="Helical" evidence="14">
    <location>
        <begin position="875"/>
        <end position="898"/>
    </location>
</feature>
<dbReference type="InterPro" id="IPR036055">
    <property type="entry name" value="LDL_receptor-like_sf"/>
</dbReference>
<comment type="subcellular location">
    <subcellularLocation>
        <location evidence="1">Cell membrane</location>
        <topology evidence="1">Multi-pass membrane protein</topology>
    </subcellularLocation>
</comment>
<evidence type="ECO:0000259" key="15">
    <source>
        <dbReference type="PROSITE" id="PS50262"/>
    </source>
</evidence>
<dbReference type="Proteomes" id="UP001165740">
    <property type="component" value="Chromosome 17"/>
</dbReference>
<dbReference type="InterPro" id="IPR002172">
    <property type="entry name" value="LDrepeatLR_classA_rpt"/>
</dbReference>
<evidence type="ECO:0000256" key="3">
    <source>
        <dbReference type="ARBA" id="ARBA00022614"/>
    </source>
</evidence>
<feature type="disulfide bond" evidence="13">
    <location>
        <begin position="352"/>
        <end position="364"/>
    </location>
</feature>
<keyword evidence="16" id="KW-1185">Reference proteome</keyword>
<keyword evidence="6 14" id="KW-1133">Transmembrane helix</keyword>
<dbReference type="RefSeq" id="XP_055872173.1">
    <property type="nucleotide sequence ID" value="XM_056016198.1"/>
</dbReference>
<feature type="disulfide bond" evidence="13">
    <location>
        <begin position="398"/>
        <end position="416"/>
    </location>
</feature>
<proteinExistence type="predicted"/>
<feature type="domain" description="G-protein coupled receptors family 1 profile" evidence="15">
    <location>
        <begin position="767"/>
        <end position="1023"/>
    </location>
</feature>
<dbReference type="CDD" id="cd15137">
    <property type="entry name" value="7tmA_Relaxin_R"/>
    <property type="match status" value="1"/>
</dbReference>
<feature type="disulfide bond" evidence="13">
    <location>
        <begin position="109"/>
        <end position="127"/>
    </location>
</feature>
<dbReference type="InterPro" id="IPR000276">
    <property type="entry name" value="GPCR_Rhodpsn"/>
</dbReference>
<dbReference type="Gene3D" id="1.20.1070.10">
    <property type="entry name" value="Rhodopsin 7-helix transmembrane proteins"/>
    <property type="match status" value="1"/>
</dbReference>
<keyword evidence="4 14" id="KW-0812">Transmembrane</keyword>
<feature type="disulfide bond" evidence="13">
    <location>
        <begin position="70"/>
        <end position="88"/>
    </location>
</feature>
<dbReference type="SMART" id="SM00192">
    <property type="entry name" value="LDLa"/>
    <property type="match status" value="11"/>
</dbReference>
<evidence type="ECO:0000256" key="11">
    <source>
        <dbReference type="ARBA" id="ARBA00023180"/>
    </source>
</evidence>
<dbReference type="InterPro" id="IPR032675">
    <property type="entry name" value="LRR_dom_sf"/>
</dbReference>
<keyword evidence="7" id="KW-0297">G-protein coupled receptor</keyword>
<feature type="disulfide bond" evidence="13">
    <location>
        <begin position="473"/>
        <end position="485"/>
    </location>
</feature>
<feature type="disulfide bond" evidence="13">
    <location>
        <begin position="236"/>
        <end position="251"/>
    </location>
</feature>
<name>A0A9W2ZB23_BIOGL</name>